<dbReference type="RefSeq" id="WP_232548231.1">
    <property type="nucleotide sequence ID" value="NZ_CP115965.1"/>
</dbReference>
<dbReference type="Gene3D" id="3.30.465.10">
    <property type="match status" value="1"/>
</dbReference>
<dbReference type="PANTHER" id="PTHR43099:SF6">
    <property type="entry name" value="UPF0053 PROTEIN RV1842C"/>
    <property type="match status" value="1"/>
</dbReference>
<sequence length="461" mass="48412">MTPIVSLLVGVVVVFAITAATAYFVAQEFAYVAVDRSRLASRASAGDQRAEATLTITRRTSFMLSGAQLGITVTGLLVGYVAEPLIGQAFASLVTGGTSTAISVTIGGIVALAFSTLVQMLFGELFPKNYAIARSAQTADALTPSTRIYLTVLGPVIWVFDKAAELLLRALRIEPVHDVEATASATDLERVVALSRDAGTLAPTLAVVIDRILDFPRRDVQHAMVPRVGVDTVRDTVTVAEVRALMATGHTRYPVLDAGERVVGVVDLVDVLGVPADADLSVTRITREALVVPVFMPLPDAQAALADAHAEIACVVDEFGAFVGIVTVEDLVEEIIGDIADEHDPVEADASPGAPEGPWEVAGDVHVDEVERSTGLTLPEGDFQTIAGLVIREFGDLPEVGQSVTLRLEPTPAQLALHPDTPPRHVTLEVLEVARHVPGRVLISLAEDGAATEGPAADGGA</sequence>
<dbReference type="SUPFAM" id="SSF56176">
    <property type="entry name" value="FAD-binding/transporter-associated domain-like"/>
    <property type="match status" value="1"/>
</dbReference>
<dbReference type="InterPro" id="IPR005170">
    <property type="entry name" value="Transptr-assoc_dom"/>
</dbReference>
<keyword evidence="5 6" id="KW-0812">Transmembrane</keyword>
<comment type="similarity">
    <text evidence="2">Belongs to the UPF0053 family.</text>
</comment>
<comment type="subcellular location">
    <subcellularLocation>
        <location evidence="1">Cell membrane</location>
        <topology evidence="1">Multi-pass membrane protein</topology>
    </subcellularLocation>
</comment>
<evidence type="ECO:0000259" key="8">
    <source>
        <dbReference type="PROSITE" id="PS51846"/>
    </source>
</evidence>
<dbReference type="SMART" id="SM00116">
    <property type="entry name" value="CBS"/>
    <property type="match status" value="2"/>
</dbReference>
<feature type="domain" description="CBS" evidence="7">
    <location>
        <begin position="224"/>
        <end position="282"/>
    </location>
</feature>
<dbReference type="InterPro" id="IPR016169">
    <property type="entry name" value="FAD-bd_PCMH_sub2"/>
</dbReference>
<dbReference type="Pfam" id="PF01595">
    <property type="entry name" value="CNNM"/>
    <property type="match status" value="1"/>
</dbReference>
<feature type="transmembrane region" description="Helical" evidence="6">
    <location>
        <begin position="62"/>
        <end position="82"/>
    </location>
</feature>
<feature type="transmembrane region" description="Helical" evidence="6">
    <location>
        <begin position="102"/>
        <end position="122"/>
    </location>
</feature>
<dbReference type="PROSITE" id="PS51846">
    <property type="entry name" value="CNNM"/>
    <property type="match status" value="1"/>
</dbReference>
<dbReference type="InterPro" id="IPR002550">
    <property type="entry name" value="CNNM"/>
</dbReference>
<feature type="domain" description="CNNM transmembrane" evidence="8">
    <location>
        <begin position="3"/>
        <end position="213"/>
    </location>
</feature>
<reference evidence="9 10" key="1">
    <citation type="journal article" date="2023" name="Environ Microbiome">
        <title>A coral-associated actinobacterium mitigates coral bleaching under heat stress.</title>
        <authorList>
            <person name="Li J."/>
            <person name="Zou Y."/>
            <person name="Li Q."/>
            <person name="Zhang J."/>
            <person name="Bourne D.G."/>
            <person name="Lyu Y."/>
            <person name="Liu C."/>
            <person name="Zhang S."/>
        </authorList>
    </citation>
    <scope>NUCLEOTIDE SEQUENCE [LARGE SCALE GENOMIC DNA]</scope>
    <source>
        <strain evidence="9 10">SCSIO 13291</strain>
    </source>
</reference>
<keyword evidence="10" id="KW-1185">Reference proteome</keyword>
<dbReference type="InterPro" id="IPR036318">
    <property type="entry name" value="FAD-bd_PCMH-like_sf"/>
</dbReference>
<evidence type="ECO:0000256" key="4">
    <source>
        <dbReference type="PROSITE-ProRule" id="PRU00703"/>
    </source>
</evidence>
<evidence type="ECO:0000256" key="3">
    <source>
        <dbReference type="ARBA" id="ARBA00022475"/>
    </source>
</evidence>
<proteinExistence type="inferred from homology"/>
<dbReference type="PANTHER" id="PTHR43099">
    <property type="entry name" value="UPF0053 PROTEIN YRKA"/>
    <property type="match status" value="1"/>
</dbReference>
<name>A0ABZ3CAN2_9ACTN</name>
<dbReference type="Pfam" id="PF00571">
    <property type="entry name" value="CBS"/>
    <property type="match status" value="2"/>
</dbReference>
<keyword evidence="5 6" id="KW-1133">Transmembrane helix</keyword>
<evidence type="ECO:0000256" key="6">
    <source>
        <dbReference type="SAM" id="Phobius"/>
    </source>
</evidence>
<evidence type="ECO:0000256" key="2">
    <source>
        <dbReference type="ARBA" id="ARBA00006337"/>
    </source>
</evidence>
<dbReference type="Pfam" id="PF03471">
    <property type="entry name" value="CorC_HlyC"/>
    <property type="match status" value="1"/>
</dbReference>
<keyword evidence="4" id="KW-0129">CBS domain</keyword>
<dbReference type="PROSITE" id="PS51371">
    <property type="entry name" value="CBS"/>
    <property type="match status" value="2"/>
</dbReference>
<dbReference type="EMBL" id="CP115965">
    <property type="protein sequence ID" value="WZW99850.1"/>
    <property type="molecule type" value="Genomic_DNA"/>
</dbReference>
<accession>A0ABZ3CAN2</accession>
<dbReference type="Proteomes" id="UP001434337">
    <property type="component" value="Chromosome"/>
</dbReference>
<dbReference type="InterPro" id="IPR051676">
    <property type="entry name" value="UPF0053_domain"/>
</dbReference>
<keyword evidence="5 6" id="KW-0472">Membrane</keyword>
<evidence type="ECO:0000256" key="1">
    <source>
        <dbReference type="ARBA" id="ARBA00004651"/>
    </source>
</evidence>
<evidence type="ECO:0000313" key="10">
    <source>
        <dbReference type="Proteomes" id="UP001434337"/>
    </source>
</evidence>
<evidence type="ECO:0000313" key="9">
    <source>
        <dbReference type="EMBL" id="WZW99850.1"/>
    </source>
</evidence>
<dbReference type="InterPro" id="IPR046342">
    <property type="entry name" value="CBS_dom_sf"/>
</dbReference>
<organism evidence="9 10">
    <name type="scientific">Propioniciclava soli</name>
    <dbReference type="NCBI Taxonomy" id="2775081"/>
    <lineage>
        <taxon>Bacteria</taxon>
        <taxon>Bacillati</taxon>
        <taxon>Actinomycetota</taxon>
        <taxon>Actinomycetes</taxon>
        <taxon>Propionibacteriales</taxon>
        <taxon>Propionibacteriaceae</taxon>
        <taxon>Propioniciclava</taxon>
    </lineage>
</organism>
<protein>
    <submittedName>
        <fullName evidence="9">Hemolysin family protein</fullName>
    </submittedName>
</protein>
<gene>
    <name evidence="9" type="ORF">PCC79_06575</name>
</gene>
<dbReference type="SMART" id="SM01091">
    <property type="entry name" value="CorC_HlyC"/>
    <property type="match status" value="1"/>
</dbReference>
<keyword evidence="3" id="KW-1003">Cell membrane</keyword>
<feature type="domain" description="CBS" evidence="7">
    <location>
        <begin position="285"/>
        <end position="342"/>
    </location>
</feature>
<evidence type="ECO:0000259" key="7">
    <source>
        <dbReference type="PROSITE" id="PS51371"/>
    </source>
</evidence>
<feature type="transmembrane region" description="Helical" evidence="6">
    <location>
        <begin position="6"/>
        <end position="26"/>
    </location>
</feature>
<dbReference type="Gene3D" id="3.10.580.10">
    <property type="entry name" value="CBS-domain"/>
    <property type="match status" value="1"/>
</dbReference>
<dbReference type="SUPFAM" id="SSF54631">
    <property type="entry name" value="CBS-domain pair"/>
    <property type="match status" value="1"/>
</dbReference>
<dbReference type="InterPro" id="IPR000644">
    <property type="entry name" value="CBS_dom"/>
</dbReference>
<evidence type="ECO:0000256" key="5">
    <source>
        <dbReference type="PROSITE-ProRule" id="PRU01193"/>
    </source>
</evidence>